<dbReference type="PANTHER" id="PTHR32507">
    <property type="entry name" value="NA(+)/H(+) ANTIPORTER 1"/>
    <property type="match status" value="1"/>
</dbReference>
<dbReference type="InterPro" id="IPR006036">
    <property type="entry name" value="K_uptake_TrkA"/>
</dbReference>
<evidence type="ECO:0000256" key="12">
    <source>
        <dbReference type="ARBA" id="ARBA00023136"/>
    </source>
</evidence>
<dbReference type="InterPro" id="IPR036291">
    <property type="entry name" value="NAD(P)-bd_dom_sf"/>
</dbReference>
<feature type="transmembrane region" description="Helical" evidence="13">
    <location>
        <begin position="297"/>
        <end position="320"/>
    </location>
</feature>
<dbReference type="Pfam" id="PF00999">
    <property type="entry name" value="Na_H_Exchanger"/>
    <property type="match status" value="1"/>
</dbReference>
<evidence type="ECO:0000256" key="7">
    <source>
        <dbReference type="ARBA" id="ARBA00022692"/>
    </source>
</evidence>
<feature type="domain" description="RCK C-terminal" evidence="15">
    <location>
        <begin position="527"/>
        <end position="611"/>
    </location>
</feature>
<dbReference type="PROSITE" id="PS51202">
    <property type="entry name" value="RCK_C"/>
    <property type="match status" value="1"/>
</dbReference>
<feature type="transmembrane region" description="Helical" evidence="13">
    <location>
        <begin position="118"/>
        <end position="138"/>
    </location>
</feature>
<evidence type="ECO:0000259" key="14">
    <source>
        <dbReference type="PROSITE" id="PS51201"/>
    </source>
</evidence>
<name>A0ABD5ZBB9_9EURY</name>
<feature type="transmembrane region" description="Helical" evidence="13">
    <location>
        <begin position="6"/>
        <end position="23"/>
    </location>
</feature>
<dbReference type="Gene3D" id="3.40.50.720">
    <property type="entry name" value="NAD(P)-binding Rossmann-like Domain"/>
    <property type="match status" value="1"/>
</dbReference>
<feature type="transmembrane region" description="Helical" evidence="13">
    <location>
        <begin position="189"/>
        <end position="211"/>
    </location>
</feature>
<feature type="transmembrane region" description="Helical" evidence="13">
    <location>
        <begin position="365"/>
        <end position="389"/>
    </location>
</feature>
<dbReference type="Pfam" id="PF02254">
    <property type="entry name" value="TrkA_N"/>
    <property type="match status" value="1"/>
</dbReference>
<keyword evidence="6" id="KW-0633">Potassium transport</keyword>
<dbReference type="PRINTS" id="PR00335">
    <property type="entry name" value="KUPTAKETRKA"/>
</dbReference>
<feature type="transmembrane region" description="Helical" evidence="13">
    <location>
        <begin position="269"/>
        <end position="291"/>
    </location>
</feature>
<evidence type="ECO:0000256" key="13">
    <source>
        <dbReference type="SAM" id="Phobius"/>
    </source>
</evidence>
<keyword evidence="10" id="KW-0520">NAD</keyword>
<keyword evidence="7 13" id="KW-0812">Transmembrane</keyword>
<comment type="function">
    <text evidence="1">Part of a potassium transport system.</text>
</comment>
<dbReference type="Gene3D" id="1.20.1530.20">
    <property type="match status" value="1"/>
</dbReference>
<keyword evidence="17" id="KW-1185">Reference proteome</keyword>
<dbReference type="Pfam" id="PF02080">
    <property type="entry name" value="TrkA_C"/>
    <property type="match status" value="1"/>
</dbReference>
<dbReference type="GO" id="GO:0005886">
    <property type="term" value="C:plasma membrane"/>
    <property type="evidence" value="ECO:0007669"/>
    <property type="project" value="UniProtKB-SubCell"/>
</dbReference>
<feature type="transmembrane region" description="Helical" evidence="13">
    <location>
        <begin position="223"/>
        <end position="239"/>
    </location>
</feature>
<evidence type="ECO:0000256" key="10">
    <source>
        <dbReference type="ARBA" id="ARBA00023027"/>
    </source>
</evidence>
<organism evidence="16 17">
    <name type="scientific">Haloferax namakaokahaiae</name>
    <dbReference type="NCBI Taxonomy" id="1748331"/>
    <lineage>
        <taxon>Archaea</taxon>
        <taxon>Methanobacteriati</taxon>
        <taxon>Methanobacteriota</taxon>
        <taxon>Stenosarchaea group</taxon>
        <taxon>Halobacteria</taxon>
        <taxon>Halobacteriales</taxon>
        <taxon>Haloferacaceae</taxon>
        <taxon>Haloferax</taxon>
    </lineage>
</organism>
<feature type="transmembrane region" description="Helical" evidence="13">
    <location>
        <begin position="58"/>
        <end position="78"/>
    </location>
</feature>
<feature type="transmembrane region" description="Helical" evidence="13">
    <location>
        <begin position="90"/>
        <end position="112"/>
    </location>
</feature>
<keyword evidence="4" id="KW-0050">Antiport</keyword>
<dbReference type="PANTHER" id="PTHR32507:SF0">
    <property type="entry name" value="NA(+)_H(+) ANTIPORTER 2-RELATED"/>
    <property type="match status" value="1"/>
</dbReference>
<keyword evidence="8" id="KW-0630">Potassium</keyword>
<sequence length="613" mass="64273">MAEDPLVIVSVIIALGAVSKLVSDRVGVPNVVFLLALGIAIGPEGVGFFTASLSDDQLSLFVDIAVAVIIFEGAFSLTRSKIRATPRPTLYLVTVGSAITFVGLGLVIRWLLGLQWTISFLVSALLVATGPTVITPVLEQISVPEKVSSILETEGIVNDPVASVLGAVVFSIVIGSISVTGEGDIVADFVSQVAIGVLFGLVTVFALAFVLRRFSNSVRDSRIVVLAAALLSYTVASQFATEAGVVSVAVAGLAMGNIDIPFRDEIAGFNGTISNIILSAVYIVLAALIQFENIVELGLAGVGVVLIAMFVIRPLAVFVSTYDSEFSLNQRAFIAAIGPRGIIPAATATLFSLQLSSAGVANATSVVNLVFLVILVTVVTEAGGAPLIARSLNIVPMTTLIIGGGDVARLLADNLDERGENPVIVERDDNVVSSLQAAGYSVVRGDGTDTDTLEKAGARNAEMLIAATKDDAVNVLACQIARSTFDVEVLISLVNDQTKAAAFNDIGVSTLTPTAATVNGIEELVALPTLSEWRETTHHRQKFAEETVISDIVDGETIDAIDLPDQAVLVLIKRDTEFIVPTQETVLRKGDHVTIFGRSGAVKKARELLTENG</sequence>
<dbReference type="PROSITE" id="PS51201">
    <property type="entry name" value="RCK_N"/>
    <property type="match status" value="1"/>
</dbReference>
<gene>
    <name evidence="16" type="ORF">ACFQJC_03400</name>
</gene>
<evidence type="ECO:0000256" key="2">
    <source>
        <dbReference type="ARBA" id="ARBA00004651"/>
    </source>
</evidence>
<evidence type="ECO:0000256" key="11">
    <source>
        <dbReference type="ARBA" id="ARBA00023065"/>
    </source>
</evidence>
<reference evidence="16 17" key="1">
    <citation type="journal article" date="2019" name="Int. J. Syst. Evol. Microbiol.">
        <title>The Global Catalogue of Microorganisms (GCM) 10K type strain sequencing project: providing services to taxonomists for standard genome sequencing and annotation.</title>
        <authorList>
            <consortium name="The Broad Institute Genomics Platform"/>
            <consortium name="The Broad Institute Genome Sequencing Center for Infectious Disease"/>
            <person name="Wu L."/>
            <person name="Ma J."/>
        </authorList>
    </citation>
    <scope>NUCLEOTIDE SEQUENCE [LARGE SCALE GENOMIC DNA]</scope>
    <source>
        <strain evidence="16 17">DSM 29988</strain>
    </source>
</reference>
<comment type="caution">
    <text evidence="16">The sequence shown here is derived from an EMBL/GenBank/DDBJ whole genome shotgun (WGS) entry which is preliminary data.</text>
</comment>
<dbReference type="GO" id="GO:0006813">
    <property type="term" value="P:potassium ion transport"/>
    <property type="evidence" value="ECO:0007669"/>
    <property type="project" value="UniProtKB-KW"/>
</dbReference>
<keyword evidence="9 13" id="KW-1133">Transmembrane helix</keyword>
<dbReference type="InterPro" id="IPR006153">
    <property type="entry name" value="Cation/H_exchanger_TM"/>
</dbReference>
<keyword evidence="11" id="KW-0406">Ion transport</keyword>
<proteinExistence type="predicted"/>
<feature type="transmembrane region" description="Helical" evidence="13">
    <location>
        <begin position="30"/>
        <end position="52"/>
    </location>
</feature>
<comment type="subcellular location">
    <subcellularLocation>
        <location evidence="2">Cell membrane</location>
        <topology evidence="2">Multi-pass membrane protein</topology>
    </subcellularLocation>
</comment>
<evidence type="ECO:0000259" key="15">
    <source>
        <dbReference type="PROSITE" id="PS51202"/>
    </source>
</evidence>
<keyword evidence="3" id="KW-0813">Transport</keyword>
<dbReference type="SUPFAM" id="SSF116726">
    <property type="entry name" value="TrkA C-terminal domain-like"/>
    <property type="match status" value="1"/>
</dbReference>
<evidence type="ECO:0000256" key="3">
    <source>
        <dbReference type="ARBA" id="ARBA00022448"/>
    </source>
</evidence>
<protein>
    <submittedName>
        <fullName evidence="16">Cation:proton antiporter</fullName>
    </submittedName>
</protein>
<dbReference type="InterPro" id="IPR036721">
    <property type="entry name" value="RCK_C_sf"/>
</dbReference>
<keyword evidence="5" id="KW-1003">Cell membrane</keyword>
<evidence type="ECO:0000256" key="9">
    <source>
        <dbReference type="ARBA" id="ARBA00022989"/>
    </source>
</evidence>
<evidence type="ECO:0000256" key="1">
    <source>
        <dbReference type="ARBA" id="ARBA00003660"/>
    </source>
</evidence>
<dbReference type="RefSeq" id="WP_390221842.1">
    <property type="nucleotide sequence ID" value="NZ_JBHTAA010000001.1"/>
</dbReference>
<evidence type="ECO:0000256" key="4">
    <source>
        <dbReference type="ARBA" id="ARBA00022449"/>
    </source>
</evidence>
<accession>A0ABD5ZBB9</accession>
<evidence type="ECO:0000256" key="6">
    <source>
        <dbReference type="ARBA" id="ARBA00022538"/>
    </source>
</evidence>
<dbReference type="Gene3D" id="3.30.70.1450">
    <property type="entry name" value="Regulator of K+ conductance, C-terminal domain"/>
    <property type="match status" value="1"/>
</dbReference>
<dbReference type="SUPFAM" id="SSF51735">
    <property type="entry name" value="NAD(P)-binding Rossmann-fold domains"/>
    <property type="match status" value="1"/>
</dbReference>
<dbReference type="GO" id="GO:0015297">
    <property type="term" value="F:antiporter activity"/>
    <property type="evidence" value="ECO:0007669"/>
    <property type="project" value="UniProtKB-KW"/>
</dbReference>
<dbReference type="Proteomes" id="UP001596481">
    <property type="component" value="Unassembled WGS sequence"/>
</dbReference>
<evidence type="ECO:0000313" key="16">
    <source>
        <dbReference type="EMBL" id="MFC7202545.1"/>
    </source>
</evidence>
<dbReference type="InterPro" id="IPR038770">
    <property type="entry name" value="Na+/solute_symporter_sf"/>
</dbReference>
<keyword evidence="12 13" id="KW-0472">Membrane</keyword>
<feature type="transmembrane region" description="Helical" evidence="13">
    <location>
        <begin position="332"/>
        <end position="353"/>
    </location>
</feature>
<feature type="domain" description="RCK N-terminal" evidence="14">
    <location>
        <begin position="396"/>
        <end position="517"/>
    </location>
</feature>
<dbReference type="AlphaFoldDB" id="A0ABD5ZBB9"/>
<evidence type="ECO:0000256" key="5">
    <source>
        <dbReference type="ARBA" id="ARBA00022475"/>
    </source>
</evidence>
<dbReference type="InterPro" id="IPR006037">
    <property type="entry name" value="RCK_C"/>
</dbReference>
<dbReference type="EMBL" id="JBHTAA010000001">
    <property type="protein sequence ID" value="MFC7202545.1"/>
    <property type="molecule type" value="Genomic_DNA"/>
</dbReference>
<evidence type="ECO:0000313" key="17">
    <source>
        <dbReference type="Proteomes" id="UP001596481"/>
    </source>
</evidence>
<evidence type="ECO:0000256" key="8">
    <source>
        <dbReference type="ARBA" id="ARBA00022958"/>
    </source>
</evidence>
<feature type="transmembrane region" description="Helical" evidence="13">
    <location>
        <begin position="159"/>
        <end position="177"/>
    </location>
</feature>
<dbReference type="InterPro" id="IPR003148">
    <property type="entry name" value="RCK_N"/>
</dbReference>